<name>A0A5N5ZMH2_9ACTN</name>
<protein>
    <submittedName>
        <fullName evidence="2">Uncharacterized protein</fullName>
    </submittedName>
</protein>
<keyword evidence="3" id="KW-1185">Reference proteome</keyword>
<gene>
    <name evidence="2" type="ORF">FH607_030595</name>
</gene>
<dbReference type="AlphaFoldDB" id="A0A5N5ZMH2"/>
<dbReference type="EMBL" id="VDLY02000036">
    <property type="protein sequence ID" value="KAB8157043.1"/>
    <property type="molecule type" value="Genomic_DNA"/>
</dbReference>
<keyword evidence="1" id="KW-1133">Transmembrane helix</keyword>
<proteinExistence type="predicted"/>
<evidence type="ECO:0000313" key="3">
    <source>
        <dbReference type="Proteomes" id="UP000314251"/>
    </source>
</evidence>
<feature type="transmembrane region" description="Helical" evidence="1">
    <location>
        <begin position="12"/>
        <end position="30"/>
    </location>
</feature>
<dbReference type="OrthoDB" id="4249403at2"/>
<comment type="caution">
    <text evidence="2">The sequence shown here is derived from an EMBL/GenBank/DDBJ whole genome shotgun (WGS) entry which is preliminary data.</text>
</comment>
<reference evidence="2" key="1">
    <citation type="submission" date="2019-10" db="EMBL/GenBank/DDBJ databases">
        <title>Nonomuraea sp. nov., isolated from Phyllanthus amarus.</title>
        <authorList>
            <person name="Klykleung N."/>
            <person name="Tanasupawat S."/>
        </authorList>
    </citation>
    <scope>NUCLEOTIDE SEQUENCE [LARGE SCALE GENOMIC DNA]</scope>
    <source>
        <strain evidence="2">3MP-10</strain>
    </source>
</reference>
<sequence length="70" mass="7006">MNIEWDVLGQVILVSVLLTLAMVGFFSLGIRTIGGAKNGAGGGGAAKSAGYLSFGLCAAAVCYGIWIIAA</sequence>
<organism evidence="2 3">
    <name type="scientific">Streptomyces mimosae</name>
    <dbReference type="NCBI Taxonomy" id="2586635"/>
    <lineage>
        <taxon>Bacteria</taxon>
        <taxon>Bacillati</taxon>
        <taxon>Actinomycetota</taxon>
        <taxon>Actinomycetes</taxon>
        <taxon>Kitasatosporales</taxon>
        <taxon>Streptomycetaceae</taxon>
        <taxon>Streptomyces</taxon>
    </lineage>
</organism>
<dbReference type="RefSeq" id="WP_139675740.1">
    <property type="nucleotide sequence ID" value="NZ_VDLY02000036.1"/>
</dbReference>
<accession>A0A5N5ZMH2</accession>
<evidence type="ECO:0000313" key="2">
    <source>
        <dbReference type="EMBL" id="KAB8157043.1"/>
    </source>
</evidence>
<feature type="transmembrane region" description="Helical" evidence="1">
    <location>
        <begin position="51"/>
        <end position="69"/>
    </location>
</feature>
<keyword evidence="1" id="KW-0472">Membrane</keyword>
<dbReference type="Proteomes" id="UP000314251">
    <property type="component" value="Unassembled WGS sequence"/>
</dbReference>
<keyword evidence="1" id="KW-0812">Transmembrane</keyword>
<evidence type="ECO:0000256" key="1">
    <source>
        <dbReference type="SAM" id="Phobius"/>
    </source>
</evidence>